<dbReference type="RefSeq" id="XP_014253978.1">
    <property type="nucleotide sequence ID" value="XM_014398492.2"/>
</dbReference>
<dbReference type="Gene3D" id="3.40.30.10">
    <property type="entry name" value="Glutaredoxin"/>
    <property type="match status" value="1"/>
</dbReference>
<dbReference type="Proteomes" id="UP000494040">
    <property type="component" value="Unassembled WGS sequence"/>
</dbReference>
<dbReference type="OMA" id="LTTIFYC"/>
<dbReference type="InterPro" id="IPR036249">
    <property type="entry name" value="Thioredoxin-like_sf"/>
</dbReference>
<reference evidence="2" key="1">
    <citation type="submission" date="2022-01" db="UniProtKB">
        <authorList>
            <consortium name="EnsemblMetazoa"/>
        </authorList>
    </citation>
    <scope>IDENTIFICATION</scope>
</reference>
<dbReference type="PANTHER" id="PTHR45694">
    <property type="entry name" value="GLUTAREDOXIN 2"/>
    <property type="match status" value="1"/>
</dbReference>
<sequence>MGGCLCCRKPIDYEKLLEQLVHKHRVVIFSKTFCTDSDIAKNIFQMAGADYLAIEMDQLPMTDELMLTLIKKTGFDSVPQIFLDGHFIGGIRELKLYLKSGLLYETLCPNSPLCTTTKNKKTNVNKFIKPVRTCNRRPCQIKPK</sequence>
<feature type="domain" description="Glutaredoxin" evidence="1">
    <location>
        <begin position="26"/>
        <end position="88"/>
    </location>
</feature>
<dbReference type="GeneID" id="106669184"/>
<dbReference type="PANTHER" id="PTHR45694:SF18">
    <property type="entry name" value="GLUTAREDOXIN-1-RELATED"/>
    <property type="match status" value="1"/>
</dbReference>
<dbReference type="KEGG" id="clec:106669184"/>
<protein>
    <recommendedName>
        <fullName evidence="1">Glutaredoxin domain-containing protein</fullName>
    </recommendedName>
</protein>
<dbReference type="AlphaFoldDB" id="A0A8I6RX11"/>
<dbReference type="GO" id="GO:0005737">
    <property type="term" value="C:cytoplasm"/>
    <property type="evidence" value="ECO:0007669"/>
    <property type="project" value="TreeGrafter"/>
</dbReference>
<keyword evidence="3" id="KW-1185">Reference proteome</keyword>
<dbReference type="Pfam" id="PF00462">
    <property type="entry name" value="Glutaredoxin"/>
    <property type="match status" value="1"/>
</dbReference>
<dbReference type="SUPFAM" id="SSF52833">
    <property type="entry name" value="Thioredoxin-like"/>
    <property type="match status" value="1"/>
</dbReference>
<proteinExistence type="predicted"/>
<evidence type="ECO:0000259" key="1">
    <source>
        <dbReference type="Pfam" id="PF00462"/>
    </source>
</evidence>
<evidence type="ECO:0000313" key="3">
    <source>
        <dbReference type="Proteomes" id="UP000494040"/>
    </source>
</evidence>
<evidence type="ECO:0000313" key="2">
    <source>
        <dbReference type="EnsemblMetazoa" id="XP_014253978.1"/>
    </source>
</evidence>
<dbReference type="PROSITE" id="PS51354">
    <property type="entry name" value="GLUTAREDOXIN_2"/>
    <property type="match status" value="1"/>
</dbReference>
<dbReference type="GO" id="GO:0015038">
    <property type="term" value="F:glutathione disulfide oxidoreductase activity"/>
    <property type="evidence" value="ECO:0007669"/>
    <property type="project" value="TreeGrafter"/>
</dbReference>
<dbReference type="EnsemblMetazoa" id="XM_014398492.2">
    <property type="protein sequence ID" value="XP_014253978.1"/>
    <property type="gene ID" value="LOC106669184"/>
</dbReference>
<dbReference type="OrthoDB" id="418495at2759"/>
<organism evidence="2 3">
    <name type="scientific">Cimex lectularius</name>
    <name type="common">Bed bug</name>
    <name type="synonym">Acanthia lectularia</name>
    <dbReference type="NCBI Taxonomy" id="79782"/>
    <lineage>
        <taxon>Eukaryota</taxon>
        <taxon>Metazoa</taxon>
        <taxon>Ecdysozoa</taxon>
        <taxon>Arthropoda</taxon>
        <taxon>Hexapoda</taxon>
        <taxon>Insecta</taxon>
        <taxon>Pterygota</taxon>
        <taxon>Neoptera</taxon>
        <taxon>Paraneoptera</taxon>
        <taxon>Hemiptera</taxon>
        <taxon>Heteroptera</taxon>
        <taxon>Panheteroptera</taxon>
        <taxon>Cimicomorpha</taxon>
        <taxon>Cimicidae</taxon>
        <taxon>Cimex</taxon>
    </lineage>
</organism>
<name>A0A8I6RX11_CIMLE</name>
<accession>A0A8I6RX11</accession>
<dbReference type="InterPro" id="IPR002109">
    <property type="entry name" value="Glutaredoxin"/>
</dbReference>
<dbReference type="GO" id="GO:0034599">
    <property type="term" value="P:cellular response to oxidative stress"/>
    <property type="evidence" value="ECO:0007669"/>
    <property type="project" value="TreeGrafter"/>
</dbReference>